<dbReference type="PROSITE" id="PS51257">
    <property type="entry name" value="PROKAR_LIPOPROTEIN"/>
    <property type="match status" value="1"/>
</dbReference>
<dbReference type="SUPFAM" id="SSF56112">
    <property type="entry name" value="Protein kinase-like (PK-like)"/>
    <property type="match status" value="1"/>
</dbReference>
<dbReference type="PROSITE" id="PS00108">
    <property type="entry name" value="PROTEIN_KINASE_ST"/>
    <property type="match status" value="1"/>
</dbReference>
<sequence length="380" mass="44082">MAKTRKHRRKGGALLGQGSFGCVFRPALACKGNTRNRPGQISKLMDGVDAIEELKQRDLFHSIDPTQKYFLYPFEICDPKLPFNDENNVKKCKVPMKVRKILQSLDGGESIGDIKLEPADYPAFFKSITNLFEGLEKAHAKDIIHNDIKPDNIVVAKTDKGQFNTRFIDFGISFKWDDLDEISKNKKTPFARNKKGHSFFDQQYNYWSIEVSFVNPHPVNKRKVIHDFYKETIHGEKTIPYRIFYKKVPGSSYEKAVIDEEYLTWLEDKLEKMTPVEKYKFIFEKDDVYALGRTLSQVFYQRFGQRDEGMSAPHIIVEHNPLKLTKEEATRFAEMVAIPCYKLVRGMMSPDIRTRLTMKEASKMYDDKVLPAINKFFKSA</sequence>
<dbReference type="EMBL" id="MN740532">
    <property type="protein sequence ID" value="QHU31740.1"/>
    <property type="molecule type" value="Genomic_DNA"/>
</dbReference>
<dbReference type="Pfam" id="PF00069">
    <property type="entry name" value="Pkinase"/>
    <property type="match status" value="1"/>
</dbReference>
<dbReference type="PANTHER" id="PTHR44167:SF24">
    <property type="entry name" value="SERINE_THREONINE-PROTEIN KINASE CHK2"/>
    <property type="match status" value="1"/>
</dbReference>
<dbReference type="GO" id="GO:0005634">
    <property type="term" value="C:nucleus"/>
    <property type="evidence" value="ECO:0007669"/>
    <property type="project" value="TreeGrafter"/>
</dbReference>
<proteinExistence type="predicted"/>
<dbReference type="Gene3D" id="1.10.510.10">
    <property type="entry name" value="Transferase(Phosphotransferase) domain 1"/>
    <property type="match status" value="1"/>
</dbReference>
<dbReference type="PANTHER" id="PTHR44167">
    <property type="entry name" value="OVARIAN-SPECIFIC SERINE/THREONINE-PROTEIN KINASE LOK-RELATED"/>
    <property type="match status" value="1"/>
</dbReference>
<dbReference type="GO" id="GO:0004674">
    <property type="term" value="F:protein serine/threonine kinase activity"/>
    <property type="evidence" value="ECO:0007669"/>
    <property type="project" value="TreeGrafter"/>
</dbReference>
<dbReference type="AlphaFoldDB" id="A0A6C0LN14"/>
<dbReference type="InterPro" id="IPR008271">
    <property type="entry name" value="Ser/Thr_kinase_AS"/>
</dbReference>
<accession>A0A6C0LN14</accession>
<evidence type="ECO:0000313" key="2">
    <source>
        <dbReference type="EMBL" id="QHU31740.1"/>
    </source>
</evidence>
<organism evidence="2">
    <name type="scientific">viral metagenome</name>
    <dbReference type="NCBI Taxonomy" id="1070528"/>
    <lineage>
        <taxon>unclassified sequences</taxon>
        <taxon>metagenomes</taxon>
        <taxon>organismal metagenomes</taxon>
    </lineage>
</organism>
<evidence type="ECO:0000259" key="1">
    <source>
        <dbReference type="PROSITE" id="PS50011"/>
    </source>
</evidence>
<dbReference type="InterPro" id="IPR000719">
    <property type="entry name" value="Prot_kinase_dom"/>
</dbReference>
<dbReference type="PROSITE" id="PS50011">
    <property type="entry name" value="PROTEIN_KINASE_DOM"/>
    <property type="match status" value="1"/>
</dbReference>
<name>A0A6C0LN14_9ZZZZ</name>
<dbReference type="GO" id="GO:0005737">
    <property type="term" value="C:cytoplasm"/>
    <property type="evidence" value="ECO:0007669"/>
    <property type="project" value="TreeGrafter"/>
</dbReference>
<dbReference type="GO" id="GO:0005524">
    <property type="term" value="F:ATP binding"/>
    <property type="evidence" value="ECO:0007669"/>
    <property type="project" value="InterPro"/>
</dbReference>
<dbReference type="InterPro" id="IPR011009">
    <property type="entry name" value="Kinase-like_dom_sf"/>
</dbReference>
<protein>
    <recommendedName>
        <fullName evidence="1">Protein kinase domain-containing protein</fullName>
    </recommendedName>
</protein>
<reference evidence="2" key="1">
    <citation type="journal article" date="2020" name="Nature">
        <title>Giant virus diversity and host interactions through global metagenomics.</title>
        <authorList>
            <person name="Schulz F."/>
            <person name="Roux S."/>
            <person name="Paez-Espino D."/>
            <person name="Jungbluth S."/>
            <person name="Walsh D.A."/>
            <person name="Denef V.J."/>
            <person name="McMahon K.D."/>
            <person name="Konstantinidis K.T."/>
            <person name="Eloe-Fadrosh E.A."/>
            <person name="Kyrpides N.C."/>
            <person name="Woyke T."/>
        </authorList>
    </citation>
    <scope>NUCLEOTIDE SEQUENCE</scope>
    <source>
        <strain evidence="2">GVMAG-M-3300027963-41</strain>
    </source>
</reference>
<feature type="domain" description="Protein kinase" evidence="1">
    <location>
        <begin position="9"/>
        <end position="377"/>
    </location>
</feature>
<dbReference type="GO" id="GO:0044773">
    <property type="term" value="P:mitotic DNA damage checkpoint signaling"/>
    <property type="evidence" value="ECO:0007669"/>
    <property type="project" value="TreeGrafter"/>
</dbReference>